<dbReference type="Gene3D" id="1.20.120.520">
    <property type="entry name" value="nmb1532 protein domain like"/>
    <property type="match status" value="1"/>
</dbReference>
<evidence type="ECO:0000313" key="3">
    <source>
        <dbReference type="EMBL" id="SHN86994.1"/>
    </source>
</evidence>
<proteinExistence type="predicted"/>
<dbReference type="EMBL" id="FRDM01000032">
    <property type="protein sequence ID" value="SHN86994.1"/>
    <property type="molecule type" value="Genomic_DNA"/>
</dbReference>
<evidence type="ECO:0000259" key="2">
    <source>
        <dbReference type="Pfam" id="PF01814"/>
    </source>
</evidence>
<dbReference type="AlphaFoldDB" id="A0A1M7UVK4"/>
<accession>A0A1M7UVK4</accession>
<feature type="region of interest" description="Disordered" evidence="1">
    <location>
        <begin position="147"/>
        <end position="166"/>
    </location>
</feature>
<evidence type="ECO:0000313" key="4">
    <source>
        <dbReference type="Proteomes" id="UP000184428"/>
    </source>
</evidence>
<organism evidence="3 4">
    <name type="scientific">Geodermatophilus obscurus</name>
    <dbReference type="NCBI Taxonomy" id="1861"/>
    <lineage>
        <taxon>Bacteria</taxon>
        <taxon>Bacillati</taxon>
        <taxon>Actinomycetota</taxon>
        <taxon>Actinomycetes</taxon>
        <taxon>Geodermatophilales</taxon>
        <taxon>Geodermatophilaceae</taxon>
        <taxon>Geodermatophilus</taxon>
    </lineage>
</organism>
<dbReference type="Pfam" id="PF01814">
    <property type="entry name" value="Hemerythrin"/>
    <property type="match status" value="1"/>
</dbReference>
<sequence>MSRSPRPARLTALGDELVRIHDSLRAELRRLQDGVRDPGRPLAVHCLAFCAALTRHHTGEEAGAFPALAARFPELTPLLEKMAEDHVSIARIVARVEEIAGSGDPSLAGELDGLAAIAESHFSFEERRIRDALDALDGSADDLLGARAGALQPSSPAAGHLPRERR</sequence>
<reference evidence="3 4" key="1">
    <citation type="submission" date="2016-12" db="EMBL/GenBank/DDBJ databases">
        <authorList>
            <person name="Song W.-J."/>
            <person name="Kurnit D.M."/>
        </authorList>
    </citation>
    <scope>NUCLEOTIDE SEQUENCE [LARGE SCALE GENOMIC DNA]</scope>
    <source>
        <strain evidence="3 4">DSM 43162</strain>
    </source>
</reference>
<protein>
    <submittedName>
        <fullName evidence="3">Hemerythrin HHE cation binding domain-containing protein</fullName>
    </submittedName>
</protein>
<evidence type="ECO:0000256" key="1">
    <source>
        <dbReference type="SAM" id="MobiDB-lite"/>
    </source>
</evidence>
<dbReference type="InterPro" id="IPR012312">
    <property type="entry name" value="Hemerythrin-like"/>
</dbReference>
<feature type="domain" description="Hemerythrin-like" evidence="2">
    <location>
        <begin position="15"/>
        <end position="129"/>
    </location>
</feature>
<dbReference type="RefSeq" id="WP_072920471.1">
    <property type="nucleotide sequence ID" value="NZ_FRDM01000032.1"/>
</dbReference>
<gene>
    <name evidence="3" type="ORF">SAMN05660350_04053</name>
</gene>
<dbReference type="CDD" id="cd12108">
    <property type="entry name" value="Hr-like"/>
    <property type="match status" value="1"/>
</dbReference>
<dbReference type="Proteomes" id="UP000184428">
    <property type="component" value="Unassembled WGS sequence"/>
</dbReference>
<name>A0A1M7UVK4_9ACTN</name>